<dbReference type="InterPro" id="IPR037165">
    <property type="entry name" value="AldOxase/xan_DH_Mopterin-bd_sf"/>
</dbReference>
<dbReference type="InterPro" id="IPR008274">
    <property type="entry name" value="AldOxase/xan_DH_MoCoBD1"/>
</dbReference>
<dbReference type="Pfam" id="PF00111">
    <property type="entry name" value="Fer2"/>
    <property type="match status" value="1"/>
</dbReference>
<evidence type="ECO:0000313" key="7">
    <source>
        <dbReference type="EMBL" id="OBQ65135.1"/>
    </source>
</evidence>
<dbReference type="SMART" id="SM01008">
    <property type="entry name" value="Ald_Xan_dh_C"/>
    <property type="match status" value="1"/>
</dbReference>
<dbReference type="InterPro" id="IPR036856">
    <property type="entry name" value="Ald_Oxase/Xan_DH_a/b_sf"/>
</dbReference>
<dbReference type="PANTHER" id="PTHR11908">
    <property type="entry name" value="XANTHINE DEHYDROGENASE"/>
    <property type="match status" value="1"/>
</dbReference>
<dbReference type="AlphaFoldDB" id="A0AA91FAT1"/>
<comment type="caution">
    <text evidence="7">The sequence shown here is derived from an EMBL/GenBank/DDBJ whole genome shotgun (WGS) entry which is preliminary data.</text>
</comment>
<dbReference type="SUPFAM" id="SSF54292">
    <property type="entry name" value="2Fe-2S ferredoxin-like"/>
    <property type="match status" value="1"/>
</dbReference>
<dbReference type="RefSeq" id="WP_065005436.1">
    <property type="nucleotide sequence ID" value="NZ_CP033334.1"/>
</dbReference>
<dbReference type="Pfam" id="PF20256">
    <property type="entry name" value="MoCoBD_2"/>
    <property type="match status" value="1"/>
</dbReference>
<dbReference type="InterPro" id="IPR036884">
    <property type="entry name" value="2Fe-2S-bd_dom_sf"/>
</dbReference>
<dbReference type="Pfam" id="PF02738">
    <property type="entry name" value="MoCoBD_1"/>
    <property type="match status" value="1"/>
</dbReference>
<dbReference type="GO" id="GO:0051537">
    <property type="term" value="F:2 iron, 2 sulfur cluster binding"/>
    <property type="evidence" value="ECO:0007669"/>
    <property type="project" value="InterPro"/>
</dbReference>
<dbReference type="InterPro" id="IPR016208">
    <property type="entry name" value="Ald_Oxase/xanthine_DH-like"/>
</dbReference>
<dbReference type="SUPFAM" id="SSF56003">
    <property type="entry name" value="Molybdenum cofactor-binding domain"/>
    <property type="match status" value="1"/>
</dbReference>
<dbReference type="PANTHER" id="PTHR11908:SF157">
    <property type="entry name" value="XANTHINE DEHYDROGENASE SUBUNIT D-RELATED"/>
    <property type="match status" value="1"/>
</dbReference>
<protein>
    <submittedName>
        <fullName evidence="7">Aldehyde oxidase</fullName>
    </submittedName>
</protein>
<dbReference type="GO" id="GO:0016491">
    <property type="term" value="F:oxidoreductase activity"/>
    <property type="evidence" value="ECO:0007669"/>
    <property type="project" value="UniProtKB-KW"/>
</dbReference>
<dbReference type="InterPro" id="IPR000674">
    <property type="entry name" value="Ald_Oxase/Xan_DH_a/b"/>
</dbReference>
<dbReference type="EMBL" id="LYTK01000012">
    <property type="protein sequence ID" value="OBQ65135.1"/>
    <property type="molecule type" value="Genomic_DNA"/>
</dbReference>
<evidence type="ECO:0000256" key="4">
    <source>
        <dbReference type="ARBA" id="ARBA00023004"/>
    </source>
</evidence>
<dbReference type="InterPro" id="IPR036010">
    <property type="entry name" value="2Fe-2S_ferredoxin-like_sf"/>
</dbReference>
<proteinExistence type="inferred from homology"/>
<dbReference type="GO" id="GO:0005506">
    <property type="term" value="F:iron ion binding"/>
    <property type="evidence" value="ECO:0007669"/>
    <property type="project" value="InterPro"/>
</dbReference>
<dbReference type="SUPFAM" id="SSF47741">
    <property type="entry name" value="CO dehydrogenase ISP C-domain like"/>
    <property type="match status" value="1"/>
</dbReference>
<evidence type="ECO:0000256" key="3">
    <source>
        <dbReference type="ARBA" id="ARBA00023002"/>
    </source>
</evidence>
<accession>A0AA91FAT1</accession>
<dbReference type="Gene3D" id="1.10.150.120">
    <property type="entry name" value="[2Fe-2S]-binding domain"/>
    <property type="match status" value="1"/>
</dbReference>
<dbReference type="SUPFAM" id="SSF54665">
    <property type="entry name" value="CO dehydrogenase molybdoprotein N-domain-like"/>
    <property type="match status" value="1"/>
</dbReference>
<keyword evidence="3" id="KW-0560">Oxidoreductase</keyword>
<dbReference type="Gene3D" id="3.90.1170.50">
    <property type="entry name" value="Aldehyde oxidase/xanthine dehydrogenase, a/b hammerhead"/>
    <property type="match status" value="1"/>
</dbReference>
<dbReference type="Proteomes" id="UP000093737">
    <property type="component" value="Unassembled WGS sequence"/>
</dbReference>
<feature type="domain" description="2Fe-2S ferredoxin-type" evidence="6">
    <location>
        <begin position="27"/>
        <end position="103"/>
    </location>
</feature>
<comment type="similarity">
    <text evidence="1">Belongs to the xanthine dehydrogenase family.</text>
</comment>
<sequence length="997" mass="104650">MNQLPSEVTAALPDLGGGTPDLGLERADIAFAVNGDAVLVNVPPLRRLSQVLRDELRLTGTKVGCDAGDCGACTVLVDGEPVCACLMPAASAAGTAVTTVEGLANGRLSALQASFLAHGAAQCGICTPALLVAATALLDRKPSPTEPEVQDALGGILCRCTGYRKIIAAVMDAGRFEPSMDGAAPHPPAGTFSPYRDGEKGQAPASTPPSPRPLRGEGKGEGRHQHHHLDRNLDHRMPTSGHAVGSSPVRLDGIPKVTGDEKFGGDSFPADALSMLVVRSPHYHASFAFGDLDGWAKRHPGIAGVFTAADIPGKNCFGAIGPFADQPALAEGLARLRGEAVALVAGEREAILDLDLSDFPVHWTELPYFLQSCEAQAEGAARIHDNRPANLLITGLVERGDPEAALADAALTVSGAIETSYVEHAYIEPEAGHAYLDGDTLVVVACTQAPYMDRDETAKVLGLAVDKVRIVPTATGGGFGSKLDVSLQPLIGLVALKTGRPAALAYTRNESMTSTTKRHPAEMRATIGVDAEGHVTVMTFAGDFNTGAYASWGPTVANRVPVHASGPYATPNYRAEGRAIHTHGPISGAFRGFGVPQATIMQETLYDELAGKLGIDRLDFRLKNCLRNGSETVTGQRLESGVGIAECLEALRPHWARATADADAFNDAHADKKRGVGVASCWYGCGNTSLPNPSTIRVGIAADGTVVLHQGAVDIGQGSNTVITQICADALGLPLEKFRLKSADTAISPDAGKTSASRQTFVTGKAAEKAGRALRENILRFANVSEKASLQLDGVAIVIREGEAVRRIDLASLDVDAEGFVFRAEETYDPPTLPLDAKGQGKPYAVYGFGAQIAELEVDLKLGTVKLLKITAAHDVGKAINPLLVEGQIEGGIAQGIGMALMEEYIPGRTENLHDYLIPTIGDVPPIETILVEVPDPEGPFGAKGLGEHVLIPTAPAILNAIRHATGVLVTRIPATPTRLRAGIREKDGIREKEARR</sequence>
<gene>
    <name evidence="7" type="ORF">A8145_13030</name>
</gene>
<dbReference type="InterPro" id="IPR001041">
    <property type="entry name" value="2Fe-2S_ferredoxin-type"/>
</dbReference>
<evidence type="ECO:0000256" key="5">
    <source>
        <dbReference type="SAM" id="MobiDB-lite"/>
    </source>
</evidence>
<dbReference type="InterPro" id="IPR002888">
    <property type="entry name" value="2Fe-2S-bd"/>
</dbReference>
<dbReference type="Pfam" id="PF01799">
    <property type="entry name" value="Fer2_2"/>
    <property type="match status" value="1"/>
</dbReference>
<keyword evidence="4" id="KW-0408">Iron</keyword>
<evidence type="ECO:0000313" key="8">
    <source>
        <dbReference type="Proteomes" id="UP000093737"/>
    </source>
</evidence>
<organism evidence="7 8">
    <name type="scientific">Rhizobium loti</name>
    <name type="common">Mesorhizobium loti</name>
    <dbReference type="NCBI Taxonomy" id="381"/>
    <lineage>
        <taxon>Bacteria</taxon>
        <taxon>Pseudomonadati</taxon>
        <taxon>Pseudomonadota</taxon>
        <taxon>Alphaproteobacteria</taxon>
        <taxon>Hyphomicrobiales</taxon>
        <taxon>Phyllobacteriaceae</taxon>
        <taxon>Mesorhizobium</taxon>
    </lineage>
</organism>
<dbReference type="InterPro" id="IPR012675">
    <property type="entry name" value="Beta-grasp_dom_sf"/>
</dbReference>
<dbReference type="InterPro" id="IPR046867">
    <property type="entry name" value="AldOxase/xan_DH_MoCoBD2"/>
</dbReference>
<name>A0AA91FAT1_RHILI</name>
<dbReference type="InterPro" id="IPR006058">
    <property type="entry name" value="2Fe2S_fd_BS"/>
</dbReference>
<dbReference type="Gene3D" id="3.10.20.30">
    <property type="match status" value="1"/>
</dbReference>
<dbReference type="PROSITE" id="PS00197">
    <property type="entry name" value="2FE2S_FER_1"/>
    <property type="match status" value="1"/>
</dbReference>
<reference evidence="7 8" key="1">
    <citation type="submission" date="2016-05" db="EMBL/GenBank/DDBJ databases">
        <authorList>
            <person name="Ramsay J.P."/>
        </authorList>
    </citation>
    <scope>NUCLEOTIDE SEQUENCE [LARGE SCALE GENOMIC DNA]</scope>
    <source>
        <strain evidence="7 8">NZP2042</strain>
    </source>
</reference>
<evidence type="ECO:0000256" key="2">
    <source>
        <dbReference type="ARBA" id="ARBA00022723"/>
    </source>
</evidence>
<feature type="region of interest" description="Disordered" evidence="5">
    <location>
        <begin position="179"/>
        <end position="253"/>
    </location>
</feature>
<evidence type="ECO:0000259" key="6">
    <source>
        <dbReference type="PROSITE" id="PS51085"/>
    </source>
</evidence>
<dbReference type="Gene3D" id="3.30.365.10">
    <property type="entry name" value="Aldehyde oxidase/xanthine dehydrogenase, molybdopterin binding domain"/>
    <property type="match status" value="4"/>
</dbReference>
<dbReference type="CDD" id="cd00207">
    <property type="entry name" value="fer2"/>
    <property type="match status" value="1"/>
</dbReference>
<feature type="compositionally biased region" description="Basic and acidic residues" evidence="5">
    <location>
        <begin position="214"/>
        <end position="223"/>
    </location>
</feature>
<dbReference type="PIRSF" id="PIRSF000127">
    <property type="entry name" value="Xanthine_DH"/>
    <property type="match status" value="1"/>
</dbReference>
<dbReference type="PROSITE" id="PS51085">
    <property type="entry name" value="2FE2S_FER_2"/>
    <property type="match status" value="1"/>
</dbReference>
<keyword evidence="2" id="KW-0479">Metal-binding</keyword>
<evidence type="ECO:0000256" key="1">
    <source>
        <dbReference type="ARBA" id="ARBA00006849"/>
    </source>
</evidence>